<sequence>LIFSGVSFQPGEILKIALILFLAGFLEARRNEPLQTLWRGIIPFLFPVGVSVALLAAQPDVGTLAIVLAISFGMVIVAGARMKHIAVLVACGALVFGLLVASAPYRVERFTTFLHPELDPQGAGYQINQSFLALGTGGWFGEGVGHSRQKFQYLPEVASDSIFAIVGEELGFVATAGLVLLILLVWFRLLRIARAAPDAFGRLTAFGIGTWFLVQSFLNIGAMVGLLPITGLPLPFVSHGGTALLSALAAAGIAARISAYTKPV</sequence>
<evidence type="ECO:0000256" key="2">
    <source>
        <dbReference type="ARBA" id="ARBA00022676"/>
    </source>
</evidence>
<evidence type="ECO:0000256" key="7">
    <source>
        <dbReference type="ARBA" id="ARBA00022989"/>
    </source>
</evidence>
<gene>
    <name evidence="17" type="ORF">A3H75_00295</name>
</gene>
<dbReference type="GO" id="GO:0008955">
    <property type="term" value="F:peptidoglycan glycosyltransferase activity"/>
    <property type="evidence" value="ECO:0007669"/>
    <property type="project" value="UniProtKB-EC"/>
</dbReference>
<feature type="non-terminal residue" evidence="17">
    <location>
        <position position="1"/>
    </location>
</feature>
<keyword evidence="3" id="KW-0808">Transferase</keyword>
<dbReference type="GO" id="GO:0005886">
    <property type="term" value="C:plasma membrane"/>
    <property type="evidence" value="ECO:0007669"/>
    <property type="project" value="TreeGrafter"/>
</dbReference>
<dbReference type="EC" id="2.4.99.28" evidence="14"/>
<comment type="subcellular location">
    <subcellularLocation>
        <location evidence="1">Membrane</location>
        <topology evidence="1">Multi-pass membrane protein</topology>
    </subcellularLocation>
</comment>
<accession>A0A1F7VF35</accession>
<comment type="catalytic activity">
    <reaction evidence="15">
        <text>[GlcNAc-(1-&gt;4)-Mur2Ac(oyl-L-Ala-gamma-D-Glu-L-Lys-D-Ala-D-Ala)](n)-di-trans,octa-cis-undecaprenyl diphosphate + beta-D-GlcNAc-(1-&gt;4)-Mur2Ac(oyl-L-Ala-gamma-D-Glu-L-Lys-D-Ala-D-Ala)-di-trans,octa-cis-undecaprenyl diphosphate = [GlcNAc-(1-&gt;4)-Mur2Ac(oyl-L-Ala-gamma-D-Glu-L-Lys-D-Ala-D-Ala)](n+1)-di-trans,octa-cis-undecaprenyl diphosphate + di-trans,octa-cis-undecaprenyl diphosphate + H(+)</text>
        <dbReference type="Rhea" id="RHEA:23708"/>
        <dbReference type="Rhea" id="RHEA-COMP:9602"/>
        <dbReference type="Rhea" id="RHEA-COMP:9603"/>
        <dbReference type="ChEBI" id="CHEBI:15378"/>
        <dbReference type="ChEBI" id="CHEBI:58405"/>
        <dbReference type="ChEBI" id="CHEBI:60033"/>
        <dbReference type="ChEBI" id="CHEBI:78435"/>
        <dbReference type="EC" id="2.4.99.28"/>
    </reaction>
</comment>
<evidence type="ECO:0000256" key="1">
    <source>
        <dbReference type="ARBA" id="ARBA00004141"/>
    </source>
</evidence>
<dbReference type="Proteomes" id="UP000176678">
    <property type="component" value="Unassembled WGS sequence"/>
</dbReference>
<name>A0A1F7VF35_9BACT</name>
<comment type="caution">
    <text evidence="17">The sequence shown here is derived from an EMBL/GenBank/DDBJ whole genome shotgun (WGS) entry which is preliminary data.</text>
</comment>
<evidence type="ECO:0000256" key="3">
    <source>
        <dbReference type="ARBA" id="ARBA00022679"/>
    </source>
</evidence>
<feature type="transmembrane region" description="Helical" evidence="16">
    <location>
        <begin position="85"/>
        <end position="105"/>
    </location>
</feature>
<dbReference type="PANTHER" id="PTHR30474">
    <property type="entry name" value="CELL CYCLE PROTEIN"/>
    <property type="match status" value="1"/>
</dbReference>
<feature type="transmembrane region" description="Helical" evidence="16">
    <location>
        <begin position="162"/>
        <end position="187"/>
    </location>
</feature>
<evidence type="ECO:0000256" key="11">
    <source>
        <dbReference type="ARBA" id="ARBA00038053"/>
    </source>
</evidence>
<proteinExistence type="inferred from homology"/>
<evidence type="ECO:0000256" key="14">
    <source>
        <dbReference type="ARBA" id="ARBA00044770"/>
    </source>
</evidence>
<feature type="transmembrane region" description="Helical" evidence="16">
    <location>
        <begin position="37"/>
        <end position="55"/>
    </location>
</feature>
<keyword evidence="2" id="KW-0328">Glycosyltransferase</keyword>
<comment type="similarity">
    <text evidence="11">Belongs to the SEDS family. FtsW subfamily.</text>
</comment>
<dbReference type="InterPro" id="IPR001182">
    <property type="entry name" value="FtsW/RodA"/>
</dbReference>
<keyword evidence="8 16" id="KW-0472">Membrane</keyword>
<keyword evidence="6" id="KW-0573">Peptidoglycan synthesis</keyword>
<evidence type="ECO:0000256" key="16">
    <source>
        <dbReference type="SAM" id="Phobius"/>
    </source>
</evidence>
<evidence type="ECO:0000313" key="18">
    <source>
        <dbReference type="Proteomes" id="UP000176678"/>
    </source>
</evidence>
<evidence type="ECO:0000256" key="12">
    <source>
        <dbReference type="ARBA" id="ARBA00041185"/>
    </source>
</evidence>
<feature type="transmembrane region" description="Helical" evidence="16">
    <location>
        <begin position="236"/>
        <end position="255"/>
    </location>
</feature>
<dbReference type="Pfam" id="PF01098">
    <property type="entry name" value="FTSW_RODA_SPOVE"/>
    <property type="match status" value="1"/>
</dbReference>
<protein>
    <recommendedName>
        <fullName evidence="12">Probable peptidoglycan glycosyltransferase FtsW</fullName>
        <ecNumber evidence="14">2.4.99.28</ecNumber>
    </recommendedName>
    <alternativeName>
        <fullName evidence="13">Cell division protein FtsW</fullName>
    </alternativeName>
    <alternativeName>
        <fullName evidence="10">Cell wall polymerase</fullName>
    </alternativeName>
    <alternativeName>
        <fullName evidence="9">Peptidoglycan polymerase</fullName>
    </alternativeName>
</protein>
<evidence type="ECO:0000256" key="10">
    <source>
        <dbReference type="ARBA" id="ARBA00033270"/>
    </source>
</evidence>
<evidence type="ECO:0000256" key="15">
    <source>
        <dbReference type="ARBA" id="ARBA00049902"/>
    </source>
</evidence>
<evidence type="ECO:0000256" key="4">
    <source>
        <dbReference type="ARBA" id="ARBA00022692"/>
    </source>
</evidence>
<dbReference type="PANTHER" id="PTHR30474:SF2">
    <property type="entry name" value="PEPTIDOGLYCAN GLYCOSYLTRANSFERASE FTSW-RELATED"/>
    <property type="match status" value="1"/>
</dbReference>
<dbReference type="AlphaFoldDB" id="A0A1F7VF35"/>
<dbReference type="EMBL" id="MGES01000014">
    <property type="protein sequence ID" value="OGL89119.1"/>
    <property type="molecule type" value="Genomic_DNA"/>
</dbReference>
<evidence type="ECO:0000313" key="17">
    <source>
        <dbReference type="EMBL" id="OGL89119.1"/>
    </source>
</evidence>
<evidence type="ECO:0000256" key="9">
    <source>
        <dbReference type="ARBA" id="ARBA00032370"/>
    </source>
</evidence>
<keyword evidence="4 16" id="KW-0812">Transmembrane</keyword>
<evidence type="ECO:0000256" key="8">
    <source>
        <dbReference type="ARBA" id="ARBA00023136"/>
    </source>
</evidence>
<dbReference type="GO" id="GO:0015648">
    <property type="term" value="F:lipid-linked peptidoglycan transporter activity"/>
    <property type="evidence" value="ECO:0007669"/>
    <property type="project" value="TreeGrafter"/>
</dbReference>
<feature type="transmembrane region" description="Helical" evidence="16">
    <location>
        <begin position="6"/>
        <end position="25"/>
    </location>
</feature>
<dbReference type="GO" id="GO:0009252">
    <property type="term" value="P:peptidoglycan biosynthetic process"/>
    <property type="evidence" value="ECO:0007669"/>
    <property type="project" value="UniProtKB-KW"/>
</dbReference>
<feature type="transmembrane region" description="Helical" evidence="16">
    <location>
        <begin position="199"/>
        <end position="224"/>
    </location>
</feature>
<organism evidence="17 18">
    <name type="scientific">Candidatus Uhrbacteria bacterium RIFCSPLOWO2_02_FULL_51_9</name>
    <dbReference type="NCBI Taxonomy" id="1802410"/>
    <lineage>
        <taxon>Bacteria</taxon>
        <taxon>Candidatus Uhriibacteriota</taxon>
    </lineage>
</organism>
<evidence type="ECO:0000256" key="6">
    <source>
        <dbReference type="ARBA" id="ARBA00022984"/>
    </source>
</evidence>
<dbReference type="GO" id="GO:0051301">
    <property type="term" value="P:cell division"/>
    <property type="evidence" value="ECO:0007669"/>
    <property type="project" value="InterPro"/>
</dbReference>
<dbReference type="STRING" id="1802410.A3H75_00295"/>
<dbReference type="GO" id="GO:0008360">
    <property type="term" value="P:regulation of cell shape"/>
    <property type="evidence" value="ECO:0007669"/>
    <property type="project" value="UniProtKB-KW"/>
</dbReference>
<keyword evidence="7 16" id="KW-1133">Transmembrane helix</keyword>
<evidence type="ECO:0000256" key="13">
    <source>
        <dbReference type="ARBA" id="ARBA00041418"/>
    </source>
</evidence>
<feature type="transmembrane region" description="Helical" evidence="16">
    <location>
        <begin position="61"/>
        <end position="78"/>
    </location>
</feature>
<keyword evidence="5" id="KW-0133">Cell shape</keyword>
<evidence type="ECO:0000256" key="5">
    <source>
        <dbReference type="ARBA" id="ARBA00022960"/>
    </source>
</evidence>
<reference evidence="17 18" key="1">
    <citation type="journal article" date="2016" name="Nat. Commun.">
        <title>Thousands of microbial genomes shed light on interconnected biogeochemical processes in an aquifer system.</title>
        <authorList>
            <person name="Anantharaman K."/>
            <person name="Brown C.T."/>
            <person name="Hug L.A."/>
            <person name="Sharon I."/>
            <person name="Castelle C.J."/>
            <person name="Probst A.J."/>
            <person name="Thomas B.C."/>
            <person name="Singh A."/>
            <person name="Wilkins M.J."/>
            <person name="Karaoz U."/>
            <person name="Brodie E.L."/>
            <person name="Williams K.H."/>
            <person name="Hubbard S.S."/>
            <person name="Banfield J.F."/>
        </authorList>
    </citation>
    <scope>NUCLEOTIDE SEQUENCE [LARGE SCALE GENOMIC DNA]</scope>
</reference>
<dbReference type="GO" id="GO:0032153">
    <property type="term" value="C:cell division site"/>
    <property type="evidence" value="ECO:0007669"/>
    <property type="project" value="TreeGrafter"/>
</dbReference>